<evidence type="ECO:0000313" key="3">
    <source>
        <dbReference type="Proteomes" id="UP001642409"/>
    </source>
</evidence>
<accession>A0AA86RL32</accession>
<dbReference type="Proteomes" id="UP001642409">
    <property type="component" value="Unassembled WGS sequence"/>
</dbReference>
<comment type="caution">
    <text evidence="1">The sequence shown here is derived from an EMBL/GenBank/DDBJ whole genome shotgun (WGS) entry which is preliminary data.</text>
</comment>
<dbReference type="EMBL" id="CATOUU010001186">
    <property type="protein sequence ID" value="CAI9978667.1"/>
    <property type="molecule type" value="Genomic_DNA"/>
</dbReference>
<reference evidence="2 3" key="2">
    <citation type="submission" date="2024-07" db="EMBL/GenBank/DDBJ databases">
        <authorList>
            <person name="Akdeniz Z."/>
        </authorList>
    </citation>
    <scope>NUCLEOTIDE SEQUENCE [LARGE SCALE GENOMIC DNA]</scope>
</reference>
<keyword evidence="3" id="KW-1185">Reference proteome</keyword>
<evidence type="ECO:0000313" key="2">
    <source>
        <dbReference type="EMBL" id="CAL5984393.1"/>
    </source>
</evidence>
<evidence type="ECO:0000313" key="1">
    <source>
        <dbReference type="EMBL" id="CAI9978667.1"/>
    </source>
</evidence>
<gene>
    <name evidence="1" type="ORF">HINF_LOCUS66312</name>
    <name evidence="2" type="ORF">HINF_LOCUS8077</name>
</gene>
<reference evidence="1" key="1">
    <citation type="submission" date="2023-06" db="EMBL/GenBank/DDBJ databases">
        <authorList>
            <person name="Kurt Z."/>
        </authorList>
    </citation>
    <scope>NUCLEOTIDE SEQUENCE</scope>
</reference>
<sequence>MQSKLRFVQQSKPLAPKKQVTYKFDKEKIKSFPPHINKNIYNQEPFNYQYVNKQEPLRFEDTYNKTDEELNDQYQVLNVSQKLHQQLMKLEKKRVKKAEESLPTLGK</sequence>
<dbReference type="EMBL" id="CAXDID020000017">
    <property type="protein sequence ID" value="CAL5984393.1"/>
    <property type="molecule type" value="Genomic_DNA"/>
</dbReference>
<name>A0AA86RL32_9EUKA</name>
<organism evidence="1">
    <name type="scientific">Hexamita inflata</name>
    <dbReference type="NCBI Taxonomy" id="28002"/>
    <lineage>
        <taxon>Eukaryota</taxon>
        <taxon>Metamonada</taxon>
        <taxon>Diplomonadida</taxon>
        <taxon>Hexamitidae</taxon>
        <taxon>Hexamitinae</taxon>
        <taxon>Hexamita</taxon>
    </lineage>
</organism>
<proteinExistence type="predicted"/>
<dbReference type="AlphaFoldDB" id="A0AA86RL32"/>
<protein>
    <submittedName>
        <fullName evidence="2">Hypothetical_protein</fullName>
    </submittedName>
</protein>